<protein>
    <submittedName>
        <fullName evidence="1">Uncharacterized protein</fullName>
    </submittedName>
</protein>
<reference evidence="1" key="1">
    <citation type="journal article" date="2021" name="Proc. Natl. Acad. Sci. U.S.A.">
        <title>A Catalog of Tens of Thousands of Viruses from Human Metagenomes Reveals Hidden Associations with Chronic Diseases.</title>
        <authorList>
            <person name="Tisza M.J."/>
            <person name="Buck C.B."/>
        </authorList>
    </citation>
    <scope>NUCLEOTIDE SEQUENCE</scope>
    <source>
        <strain evidence="1">CtZ2t4</strain>
    </source>
</reference>
<accession>A0A8S5SS62</accession>
<proteinExistence type="predicted"/>
<evidence type="ECO:0000313" key="1">
    <source>
        <dbReference type="EMBL" id="DAF53792.1"/>
    </source>
</evidence>
<dbReference type="EMBL" id="BK032664">
    <property type="protein sequence ID" value="DAF53792.1"/>
    <property type="molecule type" value="Genomic_DNA"/>
</dbReference>
<name>A0A8S5SS62_9CAUD</name>
<sequence length="120" mass="14302">MEKINIKNYKKDYVCYIDEYDNFQVIGSDDVETIKEVMEDGYIIYGTTVENVFEEDFIKEIQDKFEDHADEYGYPDMNCCIDYDGEEFKKVKDAVREFIKSLGDTNKCYYRDKNVIIEVD</sequence>
<organism evidence="1">
    <name type="scientific">Myoviridae sp. ctZ2t4</name>
    <dbReference type="NCBI Taxonomy" id="2827693"/>
    <lineage>
        <taxon>Viruses</taxon>
        <taxon>Duplodnaviria</taxon>
        <taxon>Heunggongvirae</taxon>
        <taxon>Uroviricota</taxon>
        <taxon>Caudoviricetes</taxon>
    </lineage>
</organism>